<dbReference type="EMBL" id="JAATVY010000006">
    <property type="protein sequence ID" value="NJC70442.1"/>
    <property type="molecule type" value="Genomic_DNA"/>
</dbReference>
<evidence type="ECO:0000313" key="2">
    <source>
        <dbReference type="EMBL" id="NJC70442.1"/>
    </source>
</evidence>
<dbReference type="RefSeq" id="WP_167925330.1">
    <property type="nucleotide sequence ID" value="NZ_JAATVY010000006.1"/>
</dbReference>
<feature type="transmembrane region" description="Helical" evidence="1">
    <location>
        <begin position="56"/>
        <end position="81"/>
    </location>
</feature>
<dbReference type="InterPro" id="IPR009937">
    <property type="entry name" value="Phage_holin_3_6"/>
</dbReference>
<accession>A0ABX0XWM6</accession>
<sequence length="145" mass="15487">MTDLINEERITQRVDHRSTADLVKLASEQISHLVRDELRLAQLELTRKGKQAGIGAGMLGGAGVMALYGGGALVATVVLLLAMVLPAWLSALIVAVLLFAMAGVLAMIGRSRVKRATPPVPERTVSSLKEDIGTVTEAVKERGYR</sequence>
<dbReference type="Proteomes" id="UP000722989">
    <property type="component" value="Unassembled WGS sequence"/>
</dbReference>
<keyword evidence="1" id="KW-0472">Membrane</keyword>
<reference evidence="2 3" key="1">
    <citation type="submission" date="2020-03" db="EMBL/GenBank/DDBJ databases">
        <title>WGS of the type strain of Planosporangium spp.</title>
        <authorList>
            <person name="Thawai C."/>
        </authorList>
    </citation>
    <scope>NUCLEOTIDE SEQUENCE [LARGE SCALE GENOMIC DNA]</scope>
    <source>
        <strain evidence="2 3">TBRC 5610</strain>
    </source>
</reference>
<gene>
    <name evidence="2" type="ORF">HC031_12070</name>
</gene>
<name>A0ABX0XWM6_9ACTN</name>
<feature type="transmembrane region" description="Helical" evidence="1">
    <location>
        <begin position="87"/>
        <end position="108"/>
    </location>
</feature>
<dbReference type="Pfam" id="PF07332">
    <property type="entry name" value="Phage_holin_3_6"/>
    <property type="match status" value="1"/>
</dbReference>
<keyword evidence="1" id="KW-1133">Transmembrane helix</keyword>
<evidence type="ECO:0000256" key="1">
    <source>
        <dbReference type="SAM" id="Phobius"/>
    </source>
</evidence>
<protein>
    <submittedName>
        <fullName evidence="2">Phage holin family protein</fullName>
    </submittedName>
</protein>
<evidence type="ECO:0000313" key="3">
    <source>
        <dbReference type="Proteomes" id="UP000722989"/>
    </source>
</evidence>
<comment type="caution">
    <text evidence="2">The sequence shown here is derived from an EMBL/GenBank/DDBJ whole genome shotgun (WGS) entry which is preliminary data.</text>
</comment>
<keyword evidence="3" id="KW-1185">Reference proteome</keyword>
<organism evidence="2 3">
    <name type="scientific">Planosporangium thailandense</name>
    <dbReference type="NCBI Taxonomy" id="765197"/>
    <lineage>
        <taxon>Bacteria</taxon>
        <taxon>Bacillati</taxon>
        <taxon>Actinomycetota</taxon>
        <taxon>Actinomycetes</taxon>
        <taxon>Micromonosporales</taxon>
        <taxon>Micromonosporaceae</taxon>
        <taxon>Planosporangium</taxon>
    </lineage>
</organism>
<keyword evidence="1" id="KW-0812">Transmembrane</keyword>
<proteinExistence type="predicted"/>